<protein>
    <submittedName>
        <fullName evidence="2">Aminopeptidase P family protein</fullName>
    </submittedName>
</protein>
<dbReference type="GO" id="GO:0004177">
    <property type="term" value="F:aminopeptidase activity"/>
    <property type="evidence" value="ECO:0007669"/>
    <property type="project" value="UniProtKB-KW"/>
</dbReference>
<dbReference type="SUPFAM" id="SSF55920">
    <property type="entry name" value="Creatinase/aminopeptidase"/>
    <property type="match status" value="1"/>
</dbReference>
<dbReference type="PANTHER" id="PTHR46112">
    <property type="entry name" value="AMINOPEPTIDASE"/>
    <property type="match status" value="1"/>
</dbReference>
<dbReference type="CDD" id="cd01066">
    <property type="entry name" value="APP_MetAP"/>
    <property type="match status" value="1"/>
</dbReference>
<dbReference type="Gene3D" id="3.90.230.10">
    <property type="entry name" value="Creatinase/methionine aminopeptidase superfamily"/>
    <property type="match status" value="1"/>
</dbReference>
<organism evidence="2 3">
    <name type="scientific">Lysobacter soyae</name>
    <dbReference type="NCBI Taxonomy" id="2764185"/>
    <lineage>
        <taxon>Bacteria</taxon>
        <taxon>Pseudomonadati</taxon>
        <taxon>Pseudomonadota</taxon>
        <taxon>Gammaproteobacteria</taxon>
        <taxon>Lysobacterales</taxon>
        <taxon>Lysobacteraceae</taxon>
        <taxon>Lysobacter</taxon>
    </lineage>
</organism>
<gene>
    <name evidence="2" type="ORF">H8L67_09995</name>
</gene>
<sequence length="214" mass="23334">MQLVGPNFDPDALARADRAAAQCVAEIAAAIQPGMTQERGTKIARDILKSAGAKRHWHQPIIRFGAETLKTFREPTDSQTQLADGDLFYIDIGPVFEGHEADRGDTFQVGTALEQAHLIEAARATWKTVSDAWRMLRLTGRDLYALVDETAAQSGYLQHSRVLGHRIGDWPHGKYARGALANATVVPEAGLWILEIHLICTASGRGAFIEAPLA</sequence>
<evidence type="ECO:0000313" key="3">
    <source>
        <dbReference type="Proteomes" id="UP000824755"/>
    </source>
</evidence>
<feature type="domain" description="Peptidase M24" evidence="1">
    <location>
        <begin position="13"/>
        <end position="174"/>
    </location>
</feature>
<dbReference type="Proteomes" id="UP000824755">
    <property type="component" value="Chromosome"/>
</dbReference>
<keyword evidence="2" id="KW-0031">Aminopeptidase</keyword>
<dbReference type="PANTHER" id="PTHR46112:SF8">
    <property type="entry name" value="CYTOPLASMIC PEPTIDASE PEPQ-RELATED"/>
    <property type="match status" value="1"/>
</dbReference>
<evidence type="ECO:0000313" key="2">
    <source>
        <dbReference type="EMBL" id="QYR52885.1"/>
    </source>
</evidence>
<evidence type="ECO:0000259" key="1">
    <source>
        <dbReference type="Pfam" id="PF00557"/>
    </source>
</evidence>
<proteinExistence type="predicted"/>
<keyword evidence="2" id="KW-0378">Hydrolase</keyword>
<keyword evidence="2" id="KW-0645">Protease</keyword>
<reference evidence="2 3" key="1">
    <citation type="submission" date="2021-08" db="EMBL/GenBank/DDBJ databases">
        <title>Lysobacter sp. strain CJ11 Genome sequencing and assembly.</title>
        <authorList>
            <person name="Kim I."/>
        </authorList>
    </citation>
    <scope>NUCLEOTIDE SEQUENCE [LARGE SCALE GENOMIC DNA]</scope>
    <source>
        <strain evidence="2 3">CJ11</strain>
    </source>
</reference>
<keyword evidence="3" id="KW-1185">Reference proteome</keyword>
<name>A0ABX8WMM3_9GAMM</name>
<dbReference type="InterPro" id="IPR000994">
    <property type="entry name" value="Pept_M24"/>
</dbReference>
<dbReference type="InterPro" id="IPR050659">
    <property type="entry name" value="Peptidase_M24B"/>
</dbReference>
<accession>A0ABX8WMM3</accession>
<dbReference type="Pfam" id="PF00557">
    <property type="entry name" value="Peptidase_M24"/>
    <property type="match status" value="1"/>
</dbReference>
<dbReference type="InterPro" id="IPR036005">
    <property type="entry name" value="Creatinase/aminopeptidase-like"/>
</dbReference>
<dbReference type="EMBL" id="CP080544">
    <property type="protein sequence ID" value="QYR52885.1"/>
    <property type="molecule type" value="Genomic_DNA"/>
</dbReference>
<dbReference type="RefSeq" id="WP_220379705.1">
    <property type="nucleotide sequence ID" value="NZ_CP080544.1"/>
</dbReference>